<comment type="subunit">
    <text evidence="5">Binds ribosomal protein uS19.</text>
</comment>
<keyword evidence="3 5" id="KW-0698">rRNA processing</keyword>
<dbReference type="Gene3D" id="2.30.30.240">
    <property type="entry name" value="PRC-barrel domain"/>
    <property type="match status" value="1"/>
</dbReference>
<accession>A0AAE3ZB86</accession>
<evidence type="ECO:0000259" key="7">
    <source>
        <dbReference type="Pfam" id="PF24986"/>
    </source>
</evidence>
<dbReference type="InterPro" id="IPR011961">
    <property type="entry name" value="RimM"/>
</dbReference>
<feature type="domain" description="Ribosome maturation factor RimM PRC barrel" evidence="7">
    <location>
        <begin position="111"/>
        <end position="178"/>
    </location>
</feature>
<dbReference type="GO" id="GO:0006364">
    <property type="term" value="P:rRNA processing"/>
    <property type="evidence" value="ECO:0007669"/>
    <property type="project" value="UniProtKB-UniRule"/>
</dbReference>
<dbReference type="InterPro" id="IPR011033">
    <property type="entry name" value="PRC_barrel-like_sf"/>
</dbReference>
<dbReference type="InterPro" id="IPR056792">
    <property type="entry name" value="PRC_RimM"/>
</dbReference>
<dbReference type="PANTHER" id="PTHR33692:SF1">
    <property type="entry name" value="RIBOSOME MATURATION FACTOR RIMM"/>
    <property type="match status" value="1"/>
</dbReference>
<sequence>MSDQEPLRLVVGRIVKPHGVRGEFVVEVRTDSPERRFEPGSVLGVRRRRADRSRQPEEFVLAAARHHAGRLLVRAEGVDTREAAEELRGALLTVVAEDLEPSDDPDEFHDHELEGLRAVLVTGEEVGVVHEVVHTPGGELLQVTGPDEREFLVPFVSDIVPEVDVVGGRVLLDPPEGLIDEV</sequence>
<evidence type="ECO:0000256" key="1">
    <source>
        <dbReference type="ARBA" id="ARBA00022490"/>
    </source>
</evidence>
<dbReference type="EMBL" id="JAVDXW010000001">
    <property type="protein sequence ID" value="MDR7300720.1"/>
    <property type="molecule type" value="Genomic_DNA"/>
</dbReference>
<name>A0AAE3ZB86_9ACTN</name>
<evidence type="ECO:0000256" key="4">
    <source>
        <dbReference type="ARBA" id="ARBA00023186"/>
    </source>
</evidence>
<dbReference type="InterPro" id="IPR036976">
    <property type="entry name" value="RimM_N_sf"/>
</dbReference>
<keyword evidence="2 5" id="KW-0690">Ribosome biogenesis</keyword>
<evidence type="ECO:0000256" key="3">
    <source>
        <dbReference type="ARBA" id="ARBA00022552"/>
    </source>
</evidence>
<dbReference type="AlphaFoldDB" id="A0AAE3ZB86"/>
<keyword evidence="4 5" id="KW-0143">Chaperone</keyword>
<dbReference type="SUPFAM" id="SSF50346">
    <property type="entry name" value="PRC-barrel domain"/>
    <property type="match status" value="1"/>
</dbReference>
<proteinExistence type="inferred from homology"/>
<dbReference type="Pfam" id="PF24986">
    <property type="entry name" value="PRC_RimM"/>
    <property type="match status" value="1"/>
</dbReference>
<dbReference type="RefSeq" id="WP_310269958.1">
    <property type="nucleotide sequence ID" value="NZ_JAVDXW010000001.1"/>
</dbReference>
<feature type="domain" description="RimM N-terminal" evidence="6">
    <location>
        <begin position="10"/>
        <end position="95"/>
    </location>
</feature>
<dbReference type="GO" id="GO:0005737">
    <property type="term" value="C:cytoplasm"/>
    <property type="evidence" value="ECO:0007669"/>
    <property type="project" value="UniProtKB-SubCell"/>
</dbReference>
<reference evidence="8" key="1">
    <citation type="submission" date="2023-07" db="EMBL/GenBank/DDBJ databases">
        <title>Sequencing the genomes of 1000 actinobacteria strains.</title>
        <authorList>
            <person name="Klenk H.-P."/>
        </authorList>
    </citation>
    <scope>NUCLEOTIDE SEQUENCE</scope>
    <source>
        <strain evidence="8">DSM 45977</strain>
    </source>
</reference>
<evidence type="ECO:0000259" key="6">
    <source>
        <dbReference type="Pfam" id="PF01782"/>
    </source>
</evidence>
<dbReference type="InterPro" id="IPR002676">
    <property type="entry name" value="RimM_N"/>
</dbReference>
<dbReference type="GO" id="GO:0042274">
    <property type="term" value="P:ribosomal small subunit biogenesis"/>
    <property type="evidence" value="ECO:0007669"/>
    <property type="project" value="UniProtKB-UniRule"/>
</dbReference>
<dbReference type="Pfam" id="PF01782">
    <property type="entry name" value="RimM"/>
    <property type="match status" value="1"/>
</dbReference>
<evidence type="ECO:0000256" key="5">
    <source>
        <dbReference type="HAMAP-Rule" id="MF_00014"/>
    </source>
</evidence>
<protein>
    <recommendedName>
        <fullName evidence="5">Ribosome maturation factor RimM</fullName>
    </recommendedName>
</protein>
<dbReference type="PANTHER" id="PTHR33692">
    <property type="entry name" value="RIBOSOME MATURATION FACTOR RIMM"/>
    <property type="match status" value="1"/>
</dbReference>
<dbReference type="GO" id="GO:0005840">
    <property type="term" value="C:ribosome"/>
    <property type="evidence" value="ECO:0007669"/>
    <property type="project" value="InterPro"/>
</dbReference>
<dbReference type="InterPro" id="IPR009000">
    <property type="entry name" value="Transl_B-barrel_sf"/>
</dbReference>
<keyword evidence="1 5" id="KW-0963">Cytoplasm</keyword>
<keyword evidence="9" id="KW-1185">Reference proteome</keyword>
<dbReference type="NCBIfam" id="TIGR02273">
    <property type="entry name" value="16S_RimM"/>
    <property type="match status" value="1"/>
</dbReference>
<dbReference type="Proteomes" id="UP001180845">
    <property type="component" value="Unassembled WGS sequence"/>
</dbReference>
<comment type="similarity">
    <text evidence="5">Belongs to the RimM family.</text>
</comment>
<evidence type="ECO:0000313" key="8">
    <source>
        <dbReference type="EMBL" id="MDR7300720.1"/>
    </source>
</evidence>
<dbReference type="HAMAP" id="MF_00014">
    <property type="entry name" value="Ribosome_mat_RimM"/>
    <property type="match status" value="1"/>
</dbReference>
<dbReference type="GO" id="GO:0043022">
    <property type="term" value="F:ribosome binding"/>
    <property type="evidence" value="ECO:0007669"/>
    <property type="project" value="InterPro"/>
</dbReference>
<dbReference type="Gene3D" id="2.40.30.60">
    <property type="entry name" value="RimM"/>
    <property type="match status" value="1"/>
</dbReference>
<dbReference type="SUPFAM" id="SSF50447">
    <property type="entry name" value="Translation proteins"/>
    <property type="match status" value="1"/>
</dbReference>
<organism evidence="8 9">
    <name type="scientific">Haloactinomyces albus</name>
    <dbReference type="NCBI Taxonomy" id="1352928"/>
    <lineage>
        <taxon>Bacteria</taxon>
        <taxon>Bacillati</taxon>
        <taxon>Actinomycetota</taxon>
        <taxon>Actinomycetes</taxon>
        <taxon>Actinopolysporales</taxon>
        <taxon>Actinopolysporaceae</taxon>
        <taxon>Haloactinomyces</taxon>
    </lineage>
</organism>
<comment type="domain">
    <text evidence="5">The PRC barrel domain binds ribosomal protein uS19.</text>
</comment>
<evidence type="ECO:0000313" key="9">
    <source>
        <dbReference type="Proteomes" id="UP001180845"/>
    </source>
</evidence>
<evidence type="ECO:0000256" key="2">
    <source>
        <dbReference type="ARBA" id="ARBA00022517"/>
    </source>
</evidence>
<comment type="caution">
    <text evidence="8">The sequence shown here is derived from an EMBL/GenBank/DDBJ whole genome shotgun (WGS) entry which is preliminary data.</text>
</comment>
<comment type="subcellular location">
    <subcellularLocation>
        <location evidence="5">Cytoplasm</location>
    </subcellularLocation>
</comment>
<gene>
    <name evidence="5" type="primary">rimM</name>
    <name evidence="8" type="ORF">JOF55_000901</name>
</gene>
<comment type="function">
    <text evidence="5">An accessory protein needed during the final step in the assembly of 30S ribosomal subunit, possibly for assembly of the head region. Essential for efficient processing of 16S rRNA. May be needed both before and after RbfA during the maturation of 16S rRNA. It has affinity for free ribosomal 30S subunits but not for 70S ribosomes.</text>
</comment>